<evidence type="ECO:0000256" key="1">
    <source>
        <dbReference type="SAM" id="MobiDB-lite"/>
    </source>
</evidence>
<proteinExistence type="predicted"/>
<feature type="region of interest" description="Disordered" evidence="1">
    <location>
        <begin position="765"/>
        <end position="795"/>
    </location>
</feature>
<feature type="compositionally biased region" description="Basic and acidic residues" evidence="1">
    <location>
        <begin position="143"/>
        <end position="155"/>
    </location>
</feature>
<feature type="region of interest" description="Disordered" evidence="1">
    <location>
        <begin position="390"/>
        <end position="414"/>
    </location>
</feature>
<feature type="compositionally biased region" description="Basic and acidic residues" evidence="1">
    <location>
        <begin position="767"/>
        <end position="782"/>
    </location>
</feature>
<gene>
    <name evidence="2" type="ORF">FALBO_3405</name>
</gene>
<comment type="caution">
    <text evidence="2">The sequence shown here is derived from an EMBL/GenBank/DDBJ whole genome shotgun (WGS) entry which is preliminary data.</text>
</comment>
<name>A0A8H4PL65_9HYPO</name>
<feature type="region of interest" description="Disordered" evidence="1">
    <location>
        <begin position="187"/>
        <end position="207"/>
    </location>
</feature>
<reference evidence="2 3" key="1">
    <citation type="submission" date="2020-01" db="EMBL/GenBank/DDBJ databases">
        <title>Identification and distribution of gene clusters putatively required for synthesis of sphingolipid metabolism inhibitors in phylogenetically diverse species of the filamentous fungus Fusarium.</title>
        <authorList>
            <person name="Kim H.-S."/>
            <person name="Busman M."/>
            <person name="Brown D.W."/>
            <person name="Divon H."/>
            <person name="Uhlig S."/>
            <person name="Proctor R.H."/>
        </authorList>
    </citation>
    <scope>NUCLEOTIDE SEQUENCE [LARGE SCALE GENOMIC DNA]</scope>
    <source>
        <strain evidence="2 3">NRRL 20459</strain>
    </source>
</reference>
<evidence type="ECO:0000313" key="2">
    <source>
        <dbReference type="EMBL" id="KAF4469697.1"/>
    </source>
</evidence>
<evidence type="ECO:0000313" key="3">
    <source>
        <dbReference type="Proteomes" id="UP000554235"/>
    </source>
</evidence>
<feature type="compositionally biased region" description="Polar residues" evidence="1">
    <location>
        <begin position="786"/>
        <end position="795"/>
    </location>
</feature>
<feature type="region of interest" description="Disordered" evidence="1">
    <location>
        <begin position="604"/>
        <end position="640"/>
    </location>
</feature>
<protein>
    <submittedName>
        <fullName evidence="2">Uncharacterized protein</fullName>
    </submittedName>
</protein>
<sequence>MECNEDDTTRCLPKFPKLFTPSPQSELILFPEHDDDGNLSRNGAEHEATASSDVDAAKERQNDAQIETIPVDVLYSSLNPEAIEEHAAPVNSLLLASDLEERQPSDNIPDDAVEELSEIVAVARKSGVEVLGKEEDNLFGQRIPDKESPEARADTPESLDQPPQPLTKSRLRSIPEAKLYTLEALSHQLQDSSSKATTTGSDTPRLGDLDAESVSTCEAPGQSLVSESQAHYTFDPRSRDLAYHSCQDSNTEDGYKTERAPFQVASPEMGASAHRIAVSEKDQAASRQNNNETIWRHNFKDGPVFFLRSESPAFHRSDTGSDDMINVGYAASDELVKRVSDRLRTIRHLGEHLQMIDGKGEHITEADGLYLVGDKDIRDVVKIVMEETQKSSTVVEPKRKSTKGSAGSRSLPRLDEASNAIIPQSVTVANPATTISLPRTSYANINANDMQVHTKTRGIESDATAVVSHQSISEITWAQKHPPDYDSPPGSQGRAVSDCCSPTHGALVLCSEDRRQSHPVMVKGEFVFRHYTSSKSTAEILAGIICNKSSVKQQRVSEGTVITSFPKLRPRHCTNEWLSPPMSIEDLNQPSPSTLYRQGVDAHCGTETTIPSGSSGEPAKPRQCGRSLFGGNPFGSRPNSGPLEASGFAETLAAEKRLSTSLSIDFQRRCSTQVAGIESEGTESHGRLRPSLMDRIRQGGHKIFHRHHSHKSTEVPRVTTELEEPSASAEPPSRDSIVIKNTLEPPRPDRAGIYEAMTSTRLTVTRQRHDTCSEDNRPHVCEDNILTPSRSGSPA</sequence>
<dbReference type="Proteomes" id="UP000554235">
    <property type="component" value="Unassembled WGS sequence"/>
</dbReference>
<feature type="region of interest" description="Disordered" evidence="1">
    <location>
        <begin position="131"/>
        <end position="172"/>
    </location>
</feature>
<dbReference type="AlphaFoldDB" id="A0A8H4PL65"/>
<dbReference type="EMBL" id="JAADYS010000443">
    <property type="protein sequence ID" value="KAF4469697.1"/>
    <property type="molecule type" value="Genomic_DNA"/>
</dbReference>
<feature type="region of interest" description="Disordered" evidence="1">
    <location>
        <begin position="705"/>
        <end position="751"/>
    </location>
</feature>
<keyword evidence="3" id="KW-1185">Reference proteome</keyword>
<dbReference type="OrthoDB" id="4837923at2759"/>
<feature type="compositionally biased region" description="Polar residues" evidence="1">
    <location>
        <begin position="187"/>
        <end position="202"/>
    </location>
</feature>
<accession>A0A8H4PL65</accession>
<organism evidence="2 3">
    <name type="scientific">Fusarium albosuccineum</name>
    <dbReference type="NCBI Taxonomy" id="1237068"/>
    <lineage>
        <taxon>Eukaryota</taxon>
        <taxon>Fungi</taxon>
        <taxon>Dikarya</taxon>
        <taxon>Ascomycota</taxon>
        <taxon>Pezizomycotina</taxon>
        <taxon>Sordariomycetes</taxon>
        <taxon>Hypocreomycetidae</taxon>
        <taxon>Hypocreales</taxon>
        <taxon>Nectriaceae</taxon>
        <taxon>Fusarium</taxon>
        <taxon>Fusarium decemcellulare species complex</taxon>
    </lineage>
</organism>
<feature type="compositionally biased region" description="Polar residues" evidence="1">
    <location>
        <begin position="606"/>
        <end position="615"/>
    </location>
</feature>
<feature type="region of interest" description="Disordered" evidence="1">
    <location>
        <begin position="28"/>
        <end position="63"/>
    </location>
</feature>